<feature type="transmembrane region" description="Helical" evidence="1">
    <location>
        <begin position="132"/>
        <end position="154"/>
    </location>
</feature>
<comment type="caution">
    <text evidence="2">The sequence shown here is derived from an EMBL/GenBank/DDBJ whole genome shotgun (WGS) entry which is preliminary data.</text>
</comment>
<dbReference type="Proteomes" id="UP000248917">
    <property type="component" value="Unassembled WGS sequence"/>
</dbReference>
<dbReference type="RefSeq" id="WP_111393255.1">
    <property type="nucleotide sequence ID" value="NZ_JBKBOX010000010.1"/>
</dbReference>
<dbReference type="EMBL" id="QKTX01000008">
    <property type="protein sequence ID" value="PZV82993.1"/>
    <property type="molecule type" value="Genomic_DNA"/>
</dbReference>
<accession>A0A326RTH3</accession>
<dbReference type="InterPro" id="IPR025250">
    <property type="entry name" value="DUF4199"/>
</dbReference>
<dbReference type="AlphaFoldDB" id="A0A326RTH3"/>
<evidence type="ECO:0000256" key="1">
    <source>
        <dbReference type="SAM" id="Phobius"/>
    </source>
</evidence>
<evidence type="ECO:0000313" key="3">
    <source>
        <dbReference type="Proteomes" id="UP000248917"/>
    </source>
</evidence>
<organism evidence="2 3">
    <name type="scientific">Algoriphagus aquaeductus</name>
    <dbReference type="NCBI Taxonomy" id="475299"/>
    <lineage>
        <taxon>Bacteria</taxon>
        <taxon>Pseudomonadati</taxon>
        <taxon>Bacteroidota</taxon>
        <taxon>Cytophagia</taxon>
        <taxon>Cytophagales</taxon>
        <taxon>Cyclobacteriaceae</taxon>
        <taxon>Algoriphagus</taxon>
    </lineage>
</organism>
<gene>
    <name evidence="2" type="ORF">CLV31_108194</name>
</gene>
<proteinExistence type="predicted"/>
<keyword evidence="1" id="KW-0472">Membrane</keyword>
<name>A0A326RTH3_9BACT</name>
<dbReference type="OrthoDB" id="5766000at2"/>
<protein>
    <submittedName>
        <fullName evidence="2">Uncharacterized protein DUF4199</fullName>
    </submittedName>
</protein>
<reference evidence="2 3" key="1">
    <citation type="submission" date="2018-06" db="EMBL/GenBank/DDBJ databases">
        <title>Genomic Encyclopedia of Archaeal and Bacterial Type Strains, Phase II (KMG-II): from individual species to whole genera.</title>
        <authorList>
            <person name="Goeker M."/>
        </authorList>
    </citation>
    <scope>NUCLEOTIDE SEQUENCE [LARGE SCALE GENOMIC DNA]</scope>
    <source>
        <strain evidence="2 3">T4</strain>
    </source>
</reference>
<sequence length="159" mass="17889">MKKIKIEIKWGLLFVLSGLIWMIIEKALGWHDVNIEQHATYTLLYAPIAVALYVFALLDKRKNAYSGKMNYVQGLISGLIITLVVVILTPLSQYITHEFISPAYFPNVIKLSVDKGMMTQEEAEGHFTLVNYIQQSLIFAAFMGLMTSAVVALFTRSKG</sequence>
<dbReference type="Pfam" id="PF13858">
    <property type="entry name" value="DUF4199"/>
    <property type="match status" value="1"/>
</dbReference>
<feature type="transmembrane region" description="Helical" evidence="1">
    <location>
        <begin position="39"/>
        <end position="58"/>
    </location>
</feature>
<keyword evidence="3" id="KW-1185">Reference proteome</keyword>
<keyword evidence="1" id="KW-1133">Transmembrane helix</keyword>
<evidence type="ECO:0000313" key="2">
    <source>
        <dbReference type="EMBL" id="PZV82993.1"/>
    </source>
</evidence>
<keyword evidence="1" id="KW-0812">Transmembrane</keyword>
<feature type="transmembrane region" description="Helical" evidence="1">
    <location>
        <begin position="70"/>
        <end position="91"/>
    </location>
</feature>